<comment type="similarity">
    <text evidence="2">Belongs to the UPF0410 family.</text>
</comment>
<evidence type="ECO:0000256" key="3">
    <source>
        <dbReference type="ARBA" id="ARBA00022475"/>
    </source>
</evidence>
<reference evidence="8 9" key="1">
    <citation type="journal article" date="2015" name="Genome Announc.">
        <title>Complete Genome Sequence of Pseudoxanthomonas suwonensis Strain J1, a Cellulose-Degrading Bacterium Isolated from Leaf- and Wood-Enriched Soil.</title>
        <authorList>
            <person name="Hou L."/>
            <person name="Jiang J."/>
            <person name="Xu Z."/>
            <person name="Zhou Y."/>
            <person name="Leung F.C."/>
        </authorList>
    </citation>
    <scope>NUCLEOTIDE SEQUENCE [LARGE SCALE GENOMIC DNA]</scope>
    <source>
        <strain evidence="8 9">J1</strain>
    </source>
</reference>
<keyword evidence="9" id="KW-1185">Reference proteome</keyword>
<keyword evidence="5 7" id="KW-1133">Transmembrane helix</keyword>
<evidence type="ECO:0000256" key="2">
    <source>
        <dbReference type="ARBA" id="ARBA00011006"/>
    </source>
</evidence>
<evidence type="ECO:0000313" key="8">
    <source>
        <dbReference type="EMBL" id="AKC87628.1"/>
    </source>
</evidence>
<feature type="transmembrane region" description="Helical" evidence="7">
    <location>
        <begin position="65"/>
        <end position="84"/>
    </location>
</feature>
<keyword evidence="4 7" id="KW-0812">Transmembrane</keyword>
<dbReference type="Pfam" id="PF04226">
    <property type="entry name" value="Transgly_assoc"/>
    <property type="match status" value="1"/>
</dbReference>
<evidence type="ECO:0000256" key="1">
    <source>
        <dbReference type="ARBA" id="ARBA00004651"/>
    </source>
</evidence>
<protein>
    <submittedName>
        <fullName evidence="8">Transglycosylase</fullName>
    </submittedName>
</protein>
<proteinExistence type="inferred from homology"/>
<dbReference type="EMBL" id="CP011144">
    <property type="protein sequence ID" value="AKC87628.1"/>
    <property type="molecule type" value="Genomic_DNA"/>
</dbReference>
<organism evidence="8 9">
    <name type="scientific">Pseudoxanthomonas suwonensis</name>
    <dbReference type="NCBI Taxonomy" id="314722"/>
    <lineage>
        <taxon>Bacteria</taxon>
        <taxon>Pseudomonadati</taxon>
        <taxon>Pseudomonadota</taxon>
        <taxon>Gammaproteobacteria</taxon>
        <taxon>Lysobacterales</taxon>
        <taxon>Lysobacteraceae</taxon>
        <taxon>Pseudoxanthomonas</taxon>
    </lineage>
</organism>
<dbReference type="PANTHER" id="PTHR33884:SF7">
    <property type="entry name" value="BSL8023 PROTEIN"/>
    <property type="match status" value="1"/>
</dbReference>
<dbReference type="InterPro" id="IPR007341">
    <property type="entry name" value="Transgly_assoc"/>
</dbReference>
<dbReference type="eggNOG" id="COG2261">
    <property type="taxonomic scope" value="Bacteria"/>
</dbReference>
<dbReference type="InterPro" id="IPR037294">
    <property type="entry name" value="ABC_BtuC-like"/>
</dbReference>
<dbReference type="KEGG" id="psuw:WQ53_13555"/>
<feature type="transmembrane region" description="Helical" evidence="7">
    <location>
        <begin position="6"/>
        <end position="23"/>
    </location>
</feature>
<evidence type="ECO:0000256" key="7">
    <source>
        <dbReference type="SAM" id="Phobius"/>
    </source>
</evidence>
<dbReference type="Proteomes" id="UP000033067">
    <property type="component" value="Chromosome"/>
</dbReference>
<dbReference type="RefSeq" id="WP_052633236.1">
    <property type="nucleotide sequence ID" value="NZ_CP011144.1"/>
</dbReference>
<gene>
    <name evidence="8" type="ORF">WQ53_13555</name>
</gene>
<dbReference type="PANTHER" id="PTHR33884">
    <property type="entry name" value="UPF0410 PROTEIN YMGE"/>
    <property type="match status" value="1"/>
</dbReference>
<dbReference type="SUPFAM" id="SSF81345">
    <property type="entry name" value="ABC transporter involved in vitamin B12 uptake, BtuC"/>
    <property type="match status" value="1"/>
</dbReference>
<evidence type="ECO:0000256" key="6">
    <source>
        <dbReference type="ARBA" id="ARBA00023136"/>
    </source>
</evidence>
<name>A0A0E3Z2S1_9GAMM</name>
<accession>A0A0E3Z2S1</accession>
<evidence type="ECO:0000256" key="4">
    <source>
        <dbReference type="ARBA" id="ARBA00022692"/>
    </source>
</evidence>
<sequence>MEQIFGGGIIWTIFIGLIAGLLARALKPGNDKLSLLWTIVLGIAGALLAWYIGGAVGWYAPGEPAGFIASVVGAIVLLFLYGLLRKKKA</sequence>
<comment type="subcellular location">
    <subcellularLocation>
        <location evidence="1">Cell membrane</location>
        <topology evidence="1">Multi-pass membrane protein</topology>
    </subcellularLocation>
</comment>
<evidence type="ECO:0000256" key="5">
    <source>
        <dbReference type="ARBA" id="ARBA00022989"/>
    </source>
</evidence>
<keyword evidence="3" id="KW-1003">Cell membrane</keyword>
<dbReference type="PATRIC" id="fig|314722.6.peg.2942"/>
<keyword evidence="6 7" id="KW-0472">Membrane</keyword>
<dbReference type="OrthoDB" id="9811343at2"/>
<dbReference type="GO" id="GO:0005886">
    <property type="term" value="C:plasma membrane"/>
    <property type="evidence" value="ECO:0007669"/>
    <property type="project" value="UniProtKB-SubCell"/>
</dbReference>
<dbReference type="AlphaFoldDB" id="A0A0E3Z2S1"/>
<evidence type="ECO:0000313" key="9">
    <source>
        <dbReference type="Proteomes" id="UP000033067"/>
    </source>
</evidence>
<feature type="transmembrane region" description="Helical" evidence="7">
    <location>
        <begin position="35"/>
        <end position="59"/>
    </location>
</feature>